<dbReference type="Proteomes" id="UP000509441">
    <property type="component" value="Chromosome"/>
</dbReference>
<name>A0A7D5R0D7_9ARCH</name>
<accession>A0A7D5R0D7</accession>
<evidence type="ECO:0000313" key="1">
    <source>
        <dbReference type="EMBL" id="QLH04260.1"/>
    </source>
</evidence>
<keyword evidence="2" id="KW-1185">Reference proteome</keyword>
<protein>
    <submittedName>
        <fullName evidence="1">Uncharacterized protein</fullName>
    </submittedName>
</protein>
<reference evidence="1 2" key="1">
    <citation type="submission" date="2018-02" db="EMBL/GenBank/DDBJ databases">
        <title>Complete genome of Nitrosopumilus oxyclinae HCE1.</title>
        <authorList>
            <person name="Qin W."/>
            <person name="Zheng Y."/>
            <person name="Stahl D.A."/>
        </authorList>
    </citation>
    <scope>NUCLEOTIDE SEQUENCE [LARGE SCALE GENOMIC DNA]</scope>
    <source>
        <strain evidence="1 2">HCE1</strain>
    </source>
</reference>
<dbReference type="AlphaFoldDB" id="A0A7D5R0D7"/>
<gene>
    <name evidence="1" type="ORF">C5F49_02225</name>
</gene>
<evidence type="ECO:0000313" key="2">
    <source>
        <dbReference type="Proteomes" id="UP000509441"/>
    </source>
</evidence>
<dbReference type="EMBL" id="CP026994">
    <property type="protein sequence ID" value="QLH04260.1"/>
    <property type="molecule type" value="Genomic_DNA"/>
</dbReference>
<organism evidence="1 2">
    <name type="scientific">Nitrosopumilus oxyclinae</name>
    <dbReference type="NCBI Taxonomy" id="1959104"/>
    <lineage>
        <taxon>Archaea</taxon>
        <taxon>Nitrososphaerota</taxon>
        <taxon>Nitrososphaeria</taxon>
        <taxon>Nitrosopumilales</taxon>
        <taxon>Nitrosopumilaceae</taxon>
        <taxon>Nitrosopumilus</taxon>
    </lineage>
</organism>
<proteinExistence type="predicted"/>
<sequence>MKIILFDDHLRVNLNLLEKIGAAKGSFYIPYDDIVSVFSESPHSQSGLKIAGTNLPRILELGTYFADKQKQFWYTKKRKYDFLVLVLKSNFYSKIILELADSKEIASELNKLLEKK</sequence>
<dbReference type="KEGG" id="nox:C5F49_02225"/>